<keyword evidence="4" id="KW-0479">Metal-binding</keyword>
<evidence type="ECO:0000256" key="8">
    <source>
        <dbReference type="ARBA" id="ARBA00023306"/>
    </source>
</evidence>
<comment type="caution">
    <text evidence="13">The sequence shown here is derived from an EMBL/GenBank/DDBJ whole genome shotgun (WGS) entry which is preliminary data.</text>
</comment>
<evidence type="ECO:0000256" key="1">
    <source>
        <dbReference type="ARBA" id="ARBA00004123"/>
    </source>
</evidence>
<dbReference type="InterPro" id="IPR028005">
    <property type="entry name" value="AcTrfase_ESCO_Znf_dom"/>
</dbReference>
<name>A0AAE1KPE1_PETCI</name>
<dbReference type="InterPro" id="IPR028009">
    <property type="entry name" value="ESCO_Acetyltransf_dom"/>
</dbReference>
<evidence type="ECO:0008006" key="15">
    <source>
        <dbReference type="Google" id="ProtNLM"/>
    </source>
</evidence>
<keyword evidence="3" id="KW-0808">Transferase</keyword>
<dbReference type="Proteomes" id="UP001286313">
    <property type="component" value="Unassembled WGS sequence"/>
</dbReference>
<feature type="region of interest" description="Disordered" evidence="10">
    <location>
        <begin position="398"/>
        <end position="571"/>
    </location>
</feature>
<dbReference type="GO" id="GO:0061733">
    <property type="term" value="F:protein-lysine-acetyltransferase activity"/>
    <property type="evidence" value="ECO:0007669"/>
    <property type="project" value="TreeGrafter"/>
</dbReference>
<evidence type="ECO:0000313" key="14">
    <source>
        <dbReference type="Proteomes" id="UP001286313"/>
    </source>
</evidence>
<proteinExistence type="inferred from homology"/>
<evidence type="ECO:0000256" key="7">
    <source>
        <dbReference type="ARBA" id="ARBA00023242"/>
    </source>
</evidence>
<feature type="domain" description="N-acetyltransferase ESCO acetyl-transferase" evidence="12">
    <location>
        <begin position="782"/>
        <end position="848"/>
    </location>
</feature>
<accession>A0AAE1KPE1</accession>
<evidence type="ECO:0000256" key="3">
    <source>
        <dbReference type="ARBA" id="ARBA00022679"/>
    </source>
</evidence>
<feature type="domain" description="N-acetyltransferase ESCO zinc-finger" evidence="11">
    <location>
        <begin position="630"/>
        <end position="669"/>
    </location>
</feature>
<evidence type="ECO:0000313" key="13">
    <source>
        <dbReference type="EMBL" id="KAK3879684.1"/>
    </source>
</evidence>
<feature type="compositionally biased region" description="Polar residues" evidence="10">
    <location>
        <begin position="462"/>
        <end position="472"/>
    </location>
</feature>
<evidence type="ECO:0000256" key="2">
    <source>
        <dbReference type="ARBA" id="ARBA00005816"/>
    </source>
</evidence>
<feature type="region of interest" description="Disordered" evidence="10">
    <location>
        <begin position="206"/>
        <end position="229"/>
    </location>
</feature>
<dbReference type="Pfam" id="PF13880">
    <property type="entry name" value="Acetyltransf_13"/>
    <property type="match status" value="1"/>
</dbReference>
<evidence type="ECO:0000256" key="6">
    <source>
        <dbReference type="ARBA" id="ARBA00022833"/>
    </source>
</evidence>
<dbReference type="PANTHER" id="PTHR45884:SF2">
    <property type="entry name" value="N-ACETYLTRANSFERASE ECO"/>
    <property type="match status" value="1"/>
</dbReference>
<evidence type="ECO:0000259" key="12">
    <source>
        <dbReference type="Pfam" id="PF13880"/>
    </source>
</evidence>
<dbReference type="PANTHER" id="PTHR45884">
    <property type="entry name" value="N-ACETYLTRANSFERASE ECO"/>
    <property type="match status" value="1"/>
</dbReference>
<gene>
    <name evidence="13" type="ORF">Pcinc_015765</name>
</gene>
<dbReference type="AlphaFoldDB" id="A0AAE1KPE1"/>
<reference evidence="13" key="1">
    <citation type="submission" date="2023-10" db="EMBL/GenBank/DDBJ databases">
        <title>Genome assemblies of two species of porcelain crab, Petrolisthes cinctipes and Petrolisthes manimaculis (Anomura: Porcellanidae).</title>
        <authorList>
            <person name="Angst P."/>
        </authorList>
    </citation>
    <scope>NUCLEOTIDE SEQUENCE</scope>
    <source>
        <strain evidence="13">PB745_01</strain>
        <tissue evidence="13">Gill</tissue>
    </source>
</reference>
<evidence type="ECO:0000259" key="11">
    <source>
        <dbReference type="Pfam" id="PF13878"/>
    </source>
</evidence>
<sequence>MYNFKKNQPSFEHNTRQGDYGGTGGQNIKYYSGCYSATTKGTIFQNSCEKSCTSTIMAPVVPDCGIFATPRREPSLKVLQGIIGVDLSTTTAKSIPPPPSPLVTSPSLAPRLLSSSPPTHSEISGVNLNSGFSVGFYKSPKNLFSSVTKVEIQPRSMKGIRRPREGLNKGVGHSIKRPKLKAKAKLKKEQNVKAITKRLKEGNYIPYLPSTRSPVKKSGSKVEKKRRTLSSPGMSLLDEEGEEINDFIPKASNGKFFTSKSRAAATVQIGKNIRLSAKYGDVTLKQRERGFTKKNIGRRVENELQQYLEQSSTSPSVNVTHATSLPSMLVNPRPVPTRVPGTPSPKKKPLVKSQPRTTSPRRVVKTDYAAKTKATIVSGNNNEEGELLDLEKILNDWDNDSETGGSPGKSKTKITSRDNDNPSTPTRRSPRKVGLSTPTRRSPRKTGDVKTPRRQSPRKLIVNSTNSPTRSPRISKAFATPTRGTPRTVRSCTESPAKSPRISKDCVTPSRRTPRRLDNGTESPARSPTRKLKECNTPTRTSPRKALGLSSGRVSSTKKQSAPEKNTEKIGISEVQTKIKSSPKDTSINIKMFPIFDPKQRRSDQVVLGSTRKDSVRTNTRMVVAENDTQMMLDAGQKRFGIEQCTVCGVVYEIANPSDEANHKYHHDRYVNTLKFMGWKKERRVRDIDYQGARVVMVSGEDPETWWRKVEELREMIDTDLGFVQESQILVKENTKVFLRILNQKIVGCLIAENISKANRVIPQNKKGSGSLVCCSEEPTTVWAGVGRIWVQESERGKGHASTLVDCMRENMVPNFILSLDQIAFSDPTENGMIFAEKYTKRPDFLVYRRIV</sequence>
<feature type="compositionally biased region" description="Polar residues" evidence="10">
    <location>
        <begin position="482"/>
        <end position="496"/>
    </location>
</feature>
<keyword evidence="7" id="KW-0539">Nucleus</keyword>
<dbReference type="GO" id="GO:0005634">
    <property type="term" value="C:nucleus"/>
    <property type="evidence" value="ECO:0007669"/>
    <property type="project" value="UniProtKB-SubCell"/>
</dbReference>
<evidence type="ECO:0000256" key="4">
    <source>
        <dbReference type="ARBA" id="ARBA00022723"/>
    </source>
</evidence>
<dbReference type="EMBL" id="JAWQEG010001409">
    <property type="protein sequence ID" value="KAK3879684.1"/>
    <property type="molecule type" value="Genomic_DNA"/>
</dbReference>
<dbReference type="GO" id="GO:0000785">
    <property type="term" value="C:chromatin"/>
    <property type="evidence" value="ECO:0007669"/>
    <property type="project" value="TreeGrafter"/>
</dbReference>
<comment type="similarity">
    <text evidence="2">Belongs to the acetyltransferase family. ECO subfamily.</text>
</comment>
<comment type="subcellular location">
    <subcellularLocation>
        <location evidence="1">Nucleus</location>
    </subcellularLocation>
</comment>
<keyword evidence="5" id="KW-0863">Zinc-finger</keyword>
<evidence type="ECO:0000256" key="5">
    <source>
        <dbReference type="ARBA" id="ARBA00022771"/>
    </source>
</evidence>
<keyword evidence="6" id="KW-0862">Zinc</keyword>
<organism evidence="13 14">
    <name type="scientific">Petrolisthes cinctipes</name>
    <name type="common">Flat porcelain crab</name>
    <dbReference type="NCBI Taxonomy" id="88211"/>
    <lineage>
        <taxon>Eukaryota</taxon>
        <taxon>Metazoa</taxon>
        <taxon>Ecdysozoa</taxon>
        <taxon>Arthropoda</taxon>
        <taxon>Crustacea</taxon>
        <taxon>Multicrustacea</taxon>
        <taxon>Malacostraca</taxon>
        <taxon>Eumalacostraca</taxon>
        <taxon>Eucarida</taxon>
        <taxon>Decapoda</taxon>
        <taxon>Pleocyemata</taxon>
        <taxon>Anomura</taxon>
        <taxon>Galatheoidea</taxon>
        <taxon>Porcellanidae</taxon>
        <taxon>Petrolisthes</taxon>
    </lineage>
</organism>
<dbReference type="GO" id="GO:0007064">
    <property type="term" value="P:mitotic sister chromatid cohesion"/>
    <property type="evidence" value="ECO:0007669"/>
    <property type="project" value="TreeGrafter"/>
</dbReference>
<dbReference type="GO" id="GO:0008270">
    <property type="term" value="F:zinc ion binding"/>
    <property type="evidence" value="ECO:0007669"/>
    <property type="project" value="UniProtKB-KW"/>
</dbReference>
<dbReference type="Pfam" id="PF13878">
    <property type="entry name" value="zf-C2H2_3"/>
    <property type="match status" value="1"/>
</dbReference>
<evidence type="ECO:0000256" key="9">
    <source>
        <dbReference type="ARBA" id="ARBA00023315"/>
    </source>
</evidence>
<keyword evidence="9" id="KW-0012">Acyltransferase</keyword>
<keyword evidence="8" id="KW-0131">Cell cycle</keyword>
<feature type="compositionally biased region" description="Basic residues" evidence="10">
    <location>
        <begin position="214"/>
        <end position="228"/>
    </location>
</feature>
<keyword evidence="14" id="KW-1185">Reference proteome</keyword>
<feature type="region of interest" description="Disordered" evidence="10">
    <location>
        <begin position="324"/>
        <end position="367"/>
    </location>
</feature>
<protein>
    <recommendedName>
        <fullName evidence="15">N-acetyltransferase ESCO2</fullName>
    </recommendedName>
</protein>
<evidence type="ECO:0000256" key="10">
    <source>
        <dbReference type="SAM" id="MobiDB-lite"/>
    </source>
</evidence>